<dbReference type="RefSeq" id="WP_196147952.1">
    <property type="nucleotide sequence ID" value="NZ_JADMLG010000002.1"/>
</dbReference>
<dbReference type="Proteomes" id="UP000655751">
    <property type="component" value="Unassembled WGS sequence"/>
</dbReference>
<evidence type="ECO:0000313" key="2">
    <source>
        <dbReference type="Proteomes" id="UP000655751"/>
    </source>
</evidence>
<dbReference type="GO" id="GO:0043531">
    <property type="term" value="F:ADP binding"/>
    <property type="evidence" value="ECO:0007669"/>
    <property type="project" value="InterPro"/>
</dbReference>
<dbReference type="InterPro" id="IPR027417">
    <property type="entry name" value="P-loop_NTPase"/>
</dbReference>
<dbReference type="Gene3D" id="3.40.50.300">
    <property type="entry name" value="P-loop containing nucleotide triphosphate hydrolases"/>
    <property type="match status" value="1"/>
</dbReference>
<dbReference type="SUPFAM" id="SSF52540">
    <property type="entry name" value="P-loop containing nucleoside triphosphate hydrolases"/>
    <property type="match status" value="1"/>
</dbReference>
<name>A0A931I916_9NOCA</name>
<dbReference type="PRINTS" id="PR00364">
    <property type="entry name" value="DISEASERSIST"/>
</dbReference>
<proteinExistence type="predicted"/>
<dbReference type="InterPro" id="IPR019734">
    <property type="entry name" value="TPR_rpt"/>
</dbReference>
<organism evidence="1 2">
    <name type="scientific">Nocardia bovistercoris</name>
    <dbReference type="NCBI Taxonomy" id="2785916"/>
    <lineage>
        <taxon>Bacteria</taxon>
        <taxon>Bacillati</taxon>
        <taxon>Actinomycetota</taxon>
        <taxon>Actinomycetes</taxon>
        <taxon>Mycobacteriales</taxon>
        <taxon>Nocardiaceae</taxon>
        <taxon>Nocardia</taxon>
    </lineage>
</organism>
<reference evidence="1" key="1">
    <citation type="submission" date="2020-11" db="EMBL/GenBank/DDBJ databases">
        <title>Nocardia NEAU-351.nov., a novel actinomycete isolated from the cow dung.</title>
        <authorList>
            <person name="Zhang X."/>
        </authorList>
    </citation>
    <scope>NUCLEOTIDE SEQUENCE</scope>
    <source>
        <strain evidence="1">NEAU-351</strain>
    </source>
</reference>
<dbReference type="SMART" id="SM00028">
    <property type="entry name" value="TPR"/>
    <property type="match status" value="3"/>
</dbReference>
<evidence type="ECO:0008006" key="3">
    <source>
        <dbReference type="Google" id="ProtNLM"/>
    </source>
</evidence>
<dbReference type="EMBL" id="JADMLG010000002">
    <property type="protein sequence ID" value="MBH0775593.1"/>
    <property type="molecule type" value="Genomic_DNA"/>
</dbReference>
<dbReference type="Gene3D" id="1.25.40.10">
    <property type="entry name" value="Tetratricopeptide repeat domain"/>
    <property type="match status" value="1"/>
</dbReference>
<accession>A0A931I916</accession>
<dbReference type="SUPFAM" id="SSF48452">
    <property type="entry name" value="TPR-like"/>
    <property type="match status" value="1"/>
</dbReference>
<dbReference type="InterPro" id="IPR011990">
    <property type="entry name" value="TPR-like_helical_dom_sf"/>
</dbReference>
<sequence>MLETRSNLLLPERNSRFENHERLLVAAVEHVLTGAAGNQTVVITGGPGAGKTATGVELVHRIGRHFSDGSLFFEFSGDAEQPESISQVLRWALAELGVPAEEIPDLPSALRSKYRAVTADKSLIVFLDGVVSDSQVRALRPGPGASLLLVTEARAVTPVDAEGVRLFVVEPLDEAAALRVLAGIVGADRVGAESAAAVEIVRLCGCLPLALSIVGSMIRRAALRTRAPLADTATRLRDERRHRSVLSLNMVFGAAYGALTEPARRCYRVLGLRSHGGVVSPSSVAAVLGAPEYEVEEWLIELADNHLIQATDDRYGVRELVARHSRDIDERASSEREAEEARLLRYYDERIAAADELLAPLRPWRRLLFSDNGGAPRFFDAGQARTWLSAERRCVRAAAEYAFDAGQWDLVVRWCVLLWPFHEKEKFLDDLLDLHRLGIEAARNSANTLAEGVLHLQLGFARYWLREFDSAASAFTTAIGLTDNIELVASAYEGLGLAQLAAGDIEQARISLRHNEQLARRIDDPRRIALAVFHRAKAEAADIALPLLEESFAGFSALSVDETENLAKVRYWRGRKLAERDEIDSAVVELELALEVMSVRRRSFDQAEICTVLAEIAGRRADLGAASARFEQAIAIYANLGLDDLANRAREECERLTR</sequence>
<comment type="caution">
    <text evidence="1">The sequence shown here is derived from an EMBL/GenBank/DDBJ whole genome shotgun (WGS) entry which is preliminary data.</text>
</comment>
<protein>
    <recommendedName>
        <fullName evidence="3">NB-ARC domain-containing protein</fullName>
    </recommendedName>
</protein>
<keyword evidence="2" id="KW-1185">Reference proteome</keyword>
<gene>
    <name evidence="1" type="ORF">IT779_04720</name>
</gene>
<dbReference type="AlphaFoldDB" id="A0A931I916"/>
<evidence type="ECO:0000313" key="1">
    <source>
        <dbReference type="EMBL" id="MBH0775593.1"/>
    </source>
</evidence>